<dbReference type="AlphaFoldDB" id="A0AAE0BIK8"/>
<reference evidence="1 2" key="1">
    <citation type="journal article" date="2015" name="Genome Biol. Evol.">
        <title>Comparative Genomics of a Bacterivorous Green Alga Reveals Evolutionary Causalities and Consequences of Phago-Mixotrophic Mode of Nutrition.</title>
        <authorList>
            <person name="Burns J.A."/>
            <person name="Paasch A."/>
            <person name="Narechania A."/>
            <person name="Kim E."/>
        </authorList>
    </citation>
    <scope>NUCLEOTIDE SEQUENCE [LARGE SCALE GENOMIC DNA]</scope>
    <source>
        <strain evidence="1 2">PLY_AMNH</strain>
    </source>
</reference>
<protein>
    <submittedName>
        <fullName evidence="1">Uncharacterized protein</fullName>
    </submittedName>
</protein>
<feature type="non-terminal residue" evidence="1">
    <location>
        <position position="296"/>
    </location>
</feature>
<comment type="caution">
    <text evidence="1">The sequence shown here is derived from an EMBL/GenBank/DDBJ whole genome shotgun (WGS) entry which is preliminary data.</text>
</comment>
<dbReference type="Gene3D" id="2.70.160.11">
    <property type="entry name" value="Hnrnp arginine n-methyltransferase1"/>
    <property type="match status" value="1"/>
</dbReference>
<gene>
    <name evidence="1" type="ORF">CYMTET_53509</name>
</gene>
<dbReference type="Proteomes" id="UP001190700">
    <property type="component" value="Unassembled WGS sequence"/>
</dbReference>
<evidence type="ECO:0000313" key="2">
    <source>
        <dbReference type="Proteomes" id="UP001190700"/>
    </source>
</evidence>
<keyword evidence="2" id="KW-1185">Reference proteome</keyword>
<dbReference type="EMBL" id="LGRX02035080">
    <property type="protein sequence ID" value="KAK3236337.1"/>
    <property type="molecule type" value="Genomic_DNA"/>
</dbReference>
<sequence>MRSLMLRYMLYDALIRPDEWHFALIHDEQRTAAWLAAVLIDMKERFSSSVFFQEHMPRILFLSNSGELPILPLLLASYLPQKLSELNTSPCGVNIQIVEPLTPVAAAIKECIEDNDLEELVSITSTADRGKSEESGQTPDEPVDLLIVPGLEDPSRFLAVLEDLESAVEGGVLHSNSRILPSRTRLVAAGLQVEAQTNPVRAPLGRISGFDMLDFNALRGPRSTPDVVRLRDIKHEMLTQPVELKSFQFTNNGDGTFGDDSSWKLQPGEWEVPLSIIADGQCSAIAVWMETEMLSS</sequence>
<evidence type="ECO:0000313" key="1">
    <source>
        <dbReference type="EMBL" id="KAK3236337.1"/>
    </source>
</evidence>
<organism evidence="1 2">
    <name type="scientific">Cymbomonas tetramitiformis</name>
    <dbReference type="NCBI Taxonomy" id="36881"/>
    <lineage>
        <taxon>Eukaryota</taxon>
        <taxon>Viridiplantae</taxon>
        <taxon>Chlorophyta</taxon>
        <taxon>Pyramimonadophyceae</taxon>
        <taxon>Pyramimonadales</taxon>
        <taxon>Pyramimonadaceae</taxon>
        <taxon>Cymbomonas</taxon>
    </lineage>
</organism>
<proteinExistence type="predicted"/>
<name>A0AAE0BIK8_9CHLO</name>
<accession>A0AAE0BIK8</accession>